<sequence length="114" mass="14473">MHRPAAQRRRARRLWKLRRRARLLRLRRQRPQRLRRAPGRLVLLLRRPQLRQPRQLLQVRQLQGRLRGRRRRQRQRRLRRRRRRAALPGLRLRRRALRVEIWRLDLQQVGLQRA</sequence>
<organism evidence="1 2">
    <name type="scientific">Canna indica</name>
    <name type="common">Indian-shot</name>
    <dbReference type="NCBI Taxonomy" id="4628"/>
    <lineage>
        <taxon>Eukaryota</taxon>
        <taxon>Viridiplantae</taxon>
        <taxon>Streptophyta</taxon>
        <taxon>Embryophyta</taxon>
        <taxon>Tracheophyta</taxon>
        <taxon>Spermatophyta</taxon>
        <taxon>Magnoliopsida</taxon>
        <taxon>Liliopsida</taxon>
        <taxon>Zingiberales</taxon>
        <taxon>Cannaceae</taxon>
        <taxon>Canna</taxon>
    </lineage>
</organism>
<dbReference type="EMBL" id="CP136896">
    <property type="protein sequence ID" value="WOL14105.1"/>
    <property type="molecule type" value="Genomic_DNA"/>
</dbReference>
<dbReference type="Proteomes" id="UP001327560">
    <property type="component" value="Chromosome 7"/>
</dbReference>
<protein>
    <submittedName>
        <fullName evidence="1">Uncharacterized protein</fullName>
    </submittedName>
</protein>
<accession>A0AAQ3KTE7</accession>
<reference evidence="1 2" key="1">
    <citation type="submission" date="2023-10" db="EMBL/GenBank/DDBJ databases">
        <title>Chromosome-scale genome assembly provides insights into flower coloration mechanisms of Canna indica.</title>
        <authorList>
            <person name="Li C."/>
        </authorList>
    </citation>
    <scope>NUCLEOTIDE SEQUENCE [LARGE SCALE GENOMIC DNA]</scope>
    <source>
        <tissue evidence="1">Flower</tissue>
    </source>
</reference>
<proteinExistence type="predicted"/>
<evidence type="ECO:0000313" key="2">
    <source>
        <dbReference type="Proteomes" id="UP001327560"/>
    </source>
</evidence>
<evidence type="ECO:0000313" key="1">
    <source>
        <dbReference type="EMBL" id="WOL14105.1"/>
    </source>
</evidence>
<gene>
    <name evidence="1" type="ORF">Cni_G22885</name>
</gene>
<keyword evidence="2" id="KW-1185">Reference proteome</keyword>
<name>A0AAQ3KTE7_9LILI</name>
<dbReference type="AlphaFoldDB" id="A0AAQ3KTE7"/>
<dbReference type="PROSITE" id="PS50096">
    <property type="entry name" value="IQ"/>
    <property type="match status" value="1"/>
</dbReference>